<protein>
    <recommendedName>
        <fullName evidence="12">ABC transporter permease</fullName>
    </recommendedName>
</protein>
<keyword evidence="4 7" id="KW-1133">Transmembrane helix</keyword>
<evidence type="ECO:0000313" key="11">
    <source>
        <dbReference type="Proteomes" id="UP000011566"/>
    </source>
</evidence>
<name>M0LW02_9EURY</name>
<dbReference type="Pfam" id="PF12704">
    <property type="entry name" value="MacB_PCD"/>
    <property type="match status" value="1"/>
</dbReference>
<evidence type="ECO:0000259" key="9">
    <source>
        <dbReference type="Pfam" id="PF12704"/>
    </source>
</evidence>
<dbReference type="InterPro" id="IPR003838">
    <property type="entry name" value="ABC3_permease_C"/>
</dbReference>
<dbReference type="EMBL" id="AOMB01000033">
    <property type="protein sequence ID" value="EMA37641.1"/>
    <property type="molecule type" value="Genomic_DNA"/>
</dbReference>
<feature type="domain" description="MacB-like periplasmic core" evidence="9">
    <location>
        <begin position="21"/>
        <end position="250"/>
    </location>
</feature>
<dbReference type="InterPro" id="IPR050250">
    <property type="entry name" value="Macrolide_Exporter_MacB"/>
</dbReference>
<evidence type="ECO:0000259" key="8">
    <source>
        <dbReference type="Pfam" id="PF02687"/>
    </source>
</evidence>
<evidence type="ECO:0000256" key="2">
    <source>
        <dbReference type="ARBA" id="ARBA00022475"/>
    </source>
</evidence>
<reference evidence="10 11" key="1">
    <citation type="journal article" date="2014" name="PLoS Genet.">
        <title>Phylogenetically driven sequencing of extremely halophilic archaea reveals strategies for static and dynamic osmo-response.</title>
        <authorList>
            <person name="Becker E.A."/>
            <person name="Seitzer P.M."/>
            <person name="Tritt A."/>
            <person name="Larsen D."/>
            <person name="Krusor M."/>
            <person name="Yao A.I."/>
            <person name="Wu D."/>
            <person name="Madern D."/>
            <person name="Eisen J.A."/>
            <person name="Darling A.E."/>
            <person name="Facciotti M.T."/>
        </authorList>
    </citation>
    <scope>NUCLEOTIDE SEQUENCE [LARGE SCALE GENOMIC DNA]</scope>
    <source>
        <strain evidence="10 11">100A6</strain>
    </source>
</reference>
<feature type="domain" description="ABC3 transporter permease C-terminal" evidence="8">
    <location>
        <begin position="294"/>
        <end position="406"/>
    </location>
</feature>
<dbReference type="eggNOG" id="arCOG02312">
    <property type="taxonomic scope" value="Archaea"/>
</dbReference>
<keyword evidence="5 7" id="KW-0472">Membrane</keyword>
<dbReference type="OrthoDB" id="11469at2157"/>
<dbReference type="RefSeq" id="WP_007694082.1">
    <property type="nucleotide sequence ID" value="NZ_AJRK01000136.1"/>
</dbReference>
<dbReference type="Proteomes" id="UP000011566">
    <property type="component" value="Unassembled WGS sequence"/>
</dbReference>
<accession>M0LW02</accession>
<dbReference type="GO" id="GO:0022857">
    <property type="term" value="F:transmembrane transporter activity"/>
    <property type="evidence" value="ECO:0007669"/>
    <property type="project" value="TreeGrafter"/>
</dbReference>
<dbReference type="PANTHER" id="PTHR30572:SF4">
    <property type="entry name" value="ABC TRANSPORTER PERMEASE YTRF"/>
    <property type="match status" value="1"/>
</dbReference>
<keyword evidence="3 7" id="KW-0812">Transmembrane</keyword>
<evidence type="ECO:0000313" key="10">
    <source>
        <dbReference type="EMBL" id="EMA37641.1"/>
    </source>
</evidence>
<evidence type="ECO:0000256" key="3">
    <source>
        <dbReference type="ARBA" id="ARBA00022692"/>
    </source>
</evidence>
<evidence type="ECO:0008006" key="12">
    <source>
        <dbReference type="Google" id="ProtNLM"/>
    </source>
</evidence>
<sequence length="413" mass="43201">MEVGETLRMASRSVRSHRLRSALTVVGVVIGIASVVTFATFGASVKADIVSDVGSSSASDVYALPTATDDDGGFGAGVGQPVFTAHDVEQLRAIEGARAAIPRGNVPVSALRFGNDSVSRSQILATTPEAFPADSVVAGRAFRSGAREVVINQAATETFDRNVSVGDNLTITLANGTRSRVAVVGVVNRTVGELPFTSFTGGARFYVPVEPFYQQTVESPATGTSQRAYPQVTVVADPARIDGVRERVRTYLRGPSDAAELVPESVEPSAETSGDFVDRVESIIDRVTRFVTGVGVIALVVAAVGIANIMLVSVAERTREIGIMKAVGARNRDVMALFLTEATLLGIVGAVVGLPLGVAVAYGATLYAEVAFTPAYGWFAIAVAVGILVGVLAGLYPAWRAARIDPIDALRYE</sequence>
<keyword evidence="2" id="KW-1003">Cell membrane</keyword>
<evidence type="ECO:0000256" key="5">
    <source>
        <dbReference type="ARBA" id="ARBA00023136"/>
    </source>
</evidence>
<proteinExistence type="inferred from homology"/>
<dbReference type="PATRIC" id="fig|1132509.6.peg.2673"/>
<organism evidence="10 11">
    <name type="scientific">Halococcus hamelinensis 100A6</name>
    <dbReference type="NCBI Taxonomy" id="1132509"/>
    <lineage>
        <taxon>Archaea</taxon>
        <taxon>Methanobacteriati</taxon>
        <taxon>Methanobacteriota</taxon>
        <taxon>Stenosarchaea group</taxon>
        <taxon>Halobacteria</taxon>
        <taxon>Halobacteriales</taxon>
        <taxon>Halococcaceae</taxon>
        <taxon>Halococcus</taxon>
    </lineage>
</organism>
<evidence type="ECO:0000256" key="6">
    <source>
        <dbReference type="ARBA" id="ARBA00038076"/>
    </source>
</evidence>
<feature type="transmembrane region" description="Helical" evidence="7">
    <location>
        <begin position="290"/>
        <end position="315"/>
    </location>
</feature>
<feature type="transmembrane region" description="Helical" evidence="7">
    <location>
        <begin position="375"/>
        <end position="396"/>
    </location>
</feature>
<evidence type="ECO:0000256" key="4">
    <source>
        <dbReference type="ARBA" id="ARBA00022989"/>
    </source>
</evidence>
<comment type="subcellular location">
    <subcellularLocation>
        <location evidence="1">Cell membrane</location>
        <topology evidence="1">Multi-pass membrane protein</topology>
    </subcellularLocation>
</comment>
<keyword evidence="11" id="KW-1185">Reference proteome</keyword>
<dbReference type="PANTHER" id="PTHR30572">
    <property type="entry name" value="MEMBRANE COMPONENT OF TRANSPORTER-RELATED"/>
    <property type="match status" value="1"/>
</dbReference>
<feature type="transmembrane region" description="Helical" evidence="7">
    <location>
        <begin position="336"/>
        <end position="363"/>
    </location>
</feature>
<evidence type="ECO:0000256" key="1">
    <source>
        <dbReference type="ARBA" id="ARBA00004651"/>
    </source>
</evidence>
<gene>
    <name evidence="10" type="ORF">C447_11735</name>
</gene>
<dbReference type="InterPro" id="IPR025857">
    <property type="entry name" value="MacB_PCD"/>
</dbReference>
<dbReference type="GO" id="GO:0005886">
    <property type="term" value="C:plasma membrane"/>
    <property type="evidence" value="ECO:0007669"/>
    <property type="project" value="UniProtKB-SubCell"/>
</dbReference>
<evidence type="ECO:0000256" key="7">
    <source>
        <dbReference type="SAM" id="Phobius"/>
    </source>
</evidence>
<comment type="caution">
    <text evidence="10">The sequence shown here is derived from an EMBL/GenBank/DDBJ whole genome shotgun (WGS) entry which is preliminary data.</text>
</comment>
<comment type="similarity">
    <text evidence="6">Belongs to the ABC-4 integral membrane protein family.</text>
</comment>
<dbReference type="AlphaFoldDB" id="M0LW02"/>
<feature type="transmembrane region" description="Helical" evidence="7">
    <location>
        <begin position="21"/>
        <end position="41"/>
    </location>
</feature>
<dbReference type="Pfam" id="PF02687">
    <property type="entry name" value="FtsX"/>
    <property type="match status" value="1"/>
</dbReference>